<dbReference type="EMBL" id="AEJC01000401">
    <property type="protein sequence ID" value="EKX63949.1"/>
    <property type="molecule type" value="Genomic_DNA"/>
</dbReference>
<reference evidence="1 2" key="1">
    <citation type="submission" date="2012-11" db="EMBL/GenBank/DDBJ databases">
        <authorList>
            <person name="Huguet-Tapia J.C."/>
            <person name="Durkin A.S."/>
            <person name="Pettis G.S."/>
            <person name="Badger J.H."/>
        </authorList>
    </citation>
    <scope>NUCLEOTIDE SEQUENCE [LARGE SCALE GENOMIC DNA]</scope>
    <source>
        <strain evidence="1 2">91-03</strain>
    </source>
</reference>
<dbReference type="AlphaFoldDB" id="L1KTS4"/>
<dbReference type="Proteomes" id="UP000010411">
    <property type="component" value="Unassembled WGS sequence"/>
</dbReference>
<keyword evidence="2" id="KW-1185">Reference proteome</keyword>
<proteinExistence type="predicted"/>
<accession>L1KTS4</accession>
<evidence type="ECO:0000313" key="1">
    <source>
        <dbReference type="EMBL" id="EKX63949.1"/>
    </source>
</evidence>
<dbReference type="PATRIC" id="fig|698759.3.peg.5363"/>
<evidence type="ECO:0008006" key="3">
    <source>
        <dbReference type="Google" id="ProtNLM"/>
    </source>
</evidence>
<protein>
    <recommendedName>
        <fullName evidence="3">Transposase DDE domain-containing protein</fullName>
    </recommendedName>
</protein>
<comment type="caution">
    <text evidence="1">The sequence shown here is derived from an EMBL/GenBank/DDBJ whole genome shotgun (WGS) entry which is preliminary data.</text>
</comment>
<name>L1KTS4_9ACTN</name>
<sequence length="52" mass="5826">MMHARRPARDYERLIQHSETLIAWAAISLMSRRLALRGATPGRPGKPTPADT</sequence>
<evidence type="ECO:0000313" key="2">
    <source>
        <dbReference type="Proteomes" id="UP000010411"/>
    </source>
</evidence>
<organism evidence="1 2">
    <name type="scientific">Streptomyces ipomoeae 91-03</name>
    <dbReference type="NCBI Taxonomy" id="698759"/>
    <lineage>
        <taxon>Bacteria</taxon>
        <taxon>Bacillati</taxon>
        <taxon>Actinomycetota</taxon>
        <taxon>Actinomycetes</taxon>
        <taxon>Kitasatosporales</taxon>
        <taxon>Streptomycetaceae</taxon>
        <taxon>Streptomyces</taxon>
    </lineage>
</organism>
<gene>
    <name evidence="1" type="ORF">STRIP9103_08641</name>
</gene>